<protein>
    <submittedName>
        <fullName evidence="1">Uncharacterized protein</fullName>
    </submittedName>
</protein>
<proteinExistence type="predicted"/>
<reference evidence="1 2" key="1">
    <citation type="submission" date="2017-06" db="EMBL/GenBank/DDBJ databases">
        <authorList>
            <person name="Kim H.J."/>
            <person name="Triplett B.A."/>
        </authorList>
    </citation>
    <scope>NUCLEOTIDE SEQUENCE [LARGE SCALE GENOMIC DNA]</scope>
    <source>
        <strain evidence="1 2">DSM 11445</strain>
    </source>
</reference>
<name>A0A239GF94_9RHOB</name>
<accession>A0A239GF94</accession>
<dbReference type="OrthoDB" id="9999368at2"/>
<evidence type="ECO:0000313" key="2">
    <source>
        <dbReference type="Proteomes" id="UP000198440"/>
    </source>
</evidence>
<dbReference type="Proteomes" id="UP000198440">
    <property type="component" value="Unassembled WGS sequence"/>
</dbReference>
<gene>
    <name evidence="1" type="ORF">SAMN04488078_102547</name>
</gene>
<dbReference type="EMBL" id="FZON01000025">
    <property type="protein sequence ID" value="SNS66744.1"/>
    <property type="molecule type" value="Genomic_DNA"/>
</dbReference>
<dbReference type="AlphaFoldDB" id="A0A239GF94"/>
<sequence length="62" mass="6657">MAFLPIQSRPTTAAPAFLSGLTAILRDALVRAVSRPRKTPQDILAAQARRAEARAAADRLLC</sequence>
<organism evidence="1 2">
    <name type="scientific">Antarctobacter heliothermus</name>
    <dbReference type="NCBI Taxonomy" id="74033"/>
    <lineage>
        <taxon>Bacteria</taxon>
        <taxon>Pseudomonadati</taxon>
        <taxon>Pseudomonadota</taxon>
        <taxon>Alphaproteobacteria</taxon>
        <taxon>Rhodobacterales</taxon>
        <taxon>Roseobacteraceae</taxon>
        <taxon>Antarctobacter</taxon>
    </lineage>
</organism>
<dbReference type="RefSeq" id="WP_089278447.1">
    <property type="nucleotide sequence ID" value="NZ_FZON01000025.1"/>
</dbReference>
<evidence type="ECO:0000313" key="1">
    <source>
        <dbReference type="EMBL" id="SNS66744.1"/>
    </source>
</evidence>